<dbReference type="SUPFAM" id="SSF48264">
    <property type="entry name" value="Cytochrome P450"/>
    <property type="match status" value="1"/>
</dbReference>
<gene>
    <name evidence="8" type="ORF">EAT49_01660</name>
</gene>
<keyword evidence="9" id="KW-1185">Reference proteome</keyword>
<dbReference type="GO" id="GO:0016705">
    <property type="term" value="F:oxidoreductase activity, acting on paired donors, with incorporation or reduction of molecular oxygen"/>
    <property type="evidence" value="ECO:0007669"/>
    <property type="project" value="InterPro"/>
</dbReference>
<evidence type="ECO:0000256" key="3">
    <source>
        <dbReference type="ARBA" id="ARBA00022617"/>
    </source>
</evidence>
<evidence type="ECO:0000256" key="2">
    <source>
        <dbReference type="ARBA" id="ARBA00010617"/>
    </source>
</evidence>
<dbReference type="InterPro" id="IPR036396">
    <property type="entry name" value="Cyt_P450_sf"/>
</dbReference>
<comment type="caution">
    <text evidence="8">The sequence shown here is derived from an EMBL/GenBank/DDBJ whole genome shotgun (WGS) entry which is preliminary data.</text>
</comment>
<keyword evidence="6" id="KW-0408">Iron</keyword>
<evidence type="ECO:0000256" key="5">
    <source>
        <dbReference type="ARBA" id="ARBA00023002"/>
    </source>
</evidence>
<evidence type="ECO:0000256" key="6">
    <source>
        <dbReference type="ARBA" id="ARBA00023004"/>
    </source>
</evidence>
<evidence type="ECO:0000256" key="4">
    <source>
        <dbReference type="ARBA" id="ARBA00022723"/>
    </source>
</evidence>
<dbReference type="Pfam" id="PF00067">
    <property type="entry name" value="p450"/>
    <property type="match status" value="1"/>
</dbReference>
<evidence type="ECO:0000256" key="1">
    <source>
        <dbReference type="ARBA" id="ARBA00001971"/>
    </source>
</evidence>
<dbReference type="InterPro" id="IPR001128">
    <property type="entry name" value="Cyt_P450"/>
</dbReference>
<comment type="cofactor">
    <cofactor evidence="1">
        <name>heme</name>
        <dbReference type="ChEBI" id="CHEBI:30413"/>
    </cofactor>
</comment>
<comment type="similarity">
    <text evidence="2">Belongs to the cytochrome P450 family.</text>
</comment>
<keyword evidence="7" id="KW-0503">Monooxygenase</keyword>
<evidence type="ECO:0000313" key="8">
    <source>
        <dbReference type="EMBL" id="ROU04131.1"/>
    </source>
</evidence>
<organism evidence="8 9">
    <name type="scientific">Histidinibacterium lentulum</name>
    <dbReference type="NCBI Taxonomy" id="2480588"/>
    <lineage>
        <taxon>Bacteria</taxon>
        <taxon>Pseudomonadati</taxon>
        <taxon>Pseudomonadota</taxon>
        <taxon>Alphaproteobacteria</taxon>
        <taxon>Rhodobacterales</taxon>
        <taxon>Paracoccaceae</taxon>
        <taxon>Histidinibacterium</taxon>
    </lineage>
</organism>
<dbReference type="GO" id="GO:0004497">
    <property type="term" value="F:monooxygenase activity"/>
    <property type="evidence" value="ECO:0007669"/>
    <property type="project" value="UniProtKB-KW"/>
</dbReference>
<dbReference type="EMBL" id="RDRB01000001">
    <property type="protein sequence ID" value="ROU04131.1"/>
    <property type="molecule type" value="Genomic_DNA"/>
</dbReference>
<evidence type="ECO:0000313" key="9">
    <source>
        <dbReference type="Proteomes" id="UP000268016"/>
    </source>
</evidence>
<keyword evidence="4" id="KW-0479">Metal-binding</keyword>
<sequence>MQQPPATTLPDATIPFRRDPYGYARRTADALGTDVFRTRLMLRPAVFFRGAEAAELLYDEQKFTRADAVPGRIGSVLFGKGGVQGLDGDAHRARKAMLMSLMTPQRMEALAGRVREGLTERLARADDLCVGEVARDAIAEAVLHWAGLGDLTGEAAEKKGREMSRLFGHAADAGPVHLRARQTRRRLDAWAAERVTALREGRAAAPEGSALAVTAAWRGPDGEVLVPEVAGVELLNVLRPMVAVALWVEFLVHALAVTGARPATEGERRTFALEVRRLYPFFPVLGARTRGPVSVGGMELPGDSRVLLDVPGTNTHPGTWRDPDRFDPSRFEGAEPGPFDMVPQGGGDFGTGHRCAGEWLTERLMLAALEVFADRVAWTAGTQDLDLTHAAVPPRVRGGMRIRVLGAAA</sequence>
<evidence type="ECO:0000256" key="7">
    <source>
        <dbReference type="ARBA" id="ARBA00023033"/>
    </source>
</evidence>
<accession>A0A3N2R9Q1</accession>
<dbReference type="Proteomes" id="UP000268016">
    <property type="component" value="Unassembled WGS sequence"/>
</dbReference>
<dbReference type="GO" id="GO:0016125">
    <property type="term" value="P:sterol metabolic process"/>
    <property type="evidence" value="ECO:0007669"/>
    <property type="project" value="TreeGrafter"/>
</dbReference>
<dbReference type="AlphaFoldDB" id="A0A3N2R9Q1"/>
<dbReference type="Gene3D" id="1.10.630.10">
    <property type="entry name" value="Cytochrome P450"/>
    <property type="match status" value="1"/>
</dbReference>
<dbReference type="OrthoDB" id="9764248at2"/>
<dbReference type="PANTHER" id="PTHR24286:SF24">
    <property type="entry name" value="LANOSTEROL 14-ALPHA DEMETHYLASE"/>
    <property type="match status" value="1"/>
</dbReference>
<dbReference type="PANTHER" id="PTHR24286">
    <property type="entry name" value="CYTOCHROME P450 26"/>
    <property type="match status" value="1"/>
</dbReference>
<keyword evidence="3" id="KW-0349">Heme</keyword>
<keyword evidence="5" id="KW-0560">Oxidoreductase</keyword>
<protein>
    <submittedName>
        <fullName evidence="8">Cytochrome P450</fullName>
    </submittedName>
</protein>
<name>A0A3N2R9Q1_9RHOB</name>
<proteinExistence type="inferred from homology"/>
<dbReference type="RefSeq" id="WP_123640538.1">
    <property type="nucleotide sequence ID" value="NZ_ML119081.1"/>
</dbReference>
<reference evidence="8 9" key="1">
    <citation type="submission" date="2018-10" db="EMBL/GenBank/DDBJ databases">
        <title>Histidinibacterium lentulum gen. nov., sp. nov., a marine bacterium from the culture broth of Picochlorum sp. 122.</title>
        <authorList>
            <person name="Wang G."/>
        </authorList>
    </citation>
    <scope>NUCLEOTIDE SEQUENCE [LARGE SCALE GENOMIC DNA]</scope>
    <source>
        <strain evidence="8 9">B17</strain>
    </source>
</reference>
<dbReference type="GO" id="GO:0020037">
    <property type="term" value="F:heme binding"/>
    <property type="evidence" value="ECO:0007669"/>
    <property type="project" value="InterPro"/>
</dbReference>
<dbReference type="CDD" id="cd11067">
    <property type="entry name" value="CYP152"/>
    <property type="match status" value="1"/>
</dbReference>
<dbReference type="GO" id="GO:0005506">
    <property type="term" value="F:iron ion binding"/>
    <property type="evidence" value="ECO:0007669"/>
    <property type="project" value="InterPro"/>
</dbReference>